<reference evidence="1" key="1">
    <citation type="submission" date="2020-08" db="EMBL/GenBank/DDBJ databases">
        <title>Multicomponent nature underlies the extraordinary mechanical properties of spider dragline silk.</title>
        <authorList>
            <person name="Kono N."/>
            <person name="Nakamura H."/>
            <person name="Mori M."/>
            <person name="Yoshida Y."/>
            <person name="Ohtoshi R."/>
            <person name="Malay A.D."/>
            <person name="Moran D.A.P."/>
            <person name="Tomita M."/>
            <person name="Numata K."/>
            <person name="Arakawa K."/>
        </authorList>
    </citation>
    <scope>NUCLEOTIDE SEQUENCE</scope>
</reference>
<evidence type="ECO:0000313" key="1">
    <source>
        <dbReference type="EMBL" id="GFS37923.1"/>
    </source>
</evidence>
<sequence>MSNMKDEHTFAKVAYFYHKKDADIFFKFLQDFRHRLLALQPSKVLPLNLSYQDQLSQHLKELHPTHDPSHVPKMREYVRVEIEPSQFDEEYAEQLAEKGYGAYPYFIWKEYGITKLYYLLLEAWSEHGPQSLNRWMVLAETLMDSVYAYDWLFPPSKRPNSVPSACQQWCG</sequence>
<evidence type="ECO:0000313" key="2">
    <source>
        <dbReference type="Proteomes" id="UP000887013"/>
    </source>
</evidence>
<dbReference type="EMBL" id="BMAW01043172">
    <property type="protein sequence ID" value="GFS37923.1"/>
    <property type="molecule type" value="Genomic_DNA"/>
</dbReference>
<dbReference type="Proteomes" id="UP000887013">
    <property type="component" value="Unassembled WGS sequence"/>
</dbReference>
<accession>A0A8X6IAD3</accession>
<organism evidence="1 2">
    <name type="scientific">Nephila pilipes</name>
    <name type="common">Giant wood spider</name>
    <name type="synonym">Nephila maculata</name>
    <dbReference type="NCBI Taxonomy" id="299642"/>
    <lineage>
        <taxon>Eukaryota</taxon>
        <taxon>Metazoa</taxon>
        <taxon>Ecdysozoa</taxon>
        <taxon>Arthropoda</taxon>
        <taxon>Chelicerata</taxon>
        <taxon>Arachnida</taxon>
        <taxon>Araneae</taxon>
        <taxon>Araneomorphae</taxon>
        <taxon>Entelegynae</taxon>
        <taxon>Araneoidea</taxon>
        <taxon>Nephilidae</taxon>
        <taxon>Nephila</taxon>
    </lineage>
</organism>
<comment type="caution">
    <text evidence="1">The sequence shown here is derived from an EMBL/GenBank/DDBJ whole genome shotgun (WGS) entry which is preliminary data.</text>
</comment>
<name>A0A8X6IAD3_NEPPI</name>
<dbReference type="AlphaFoldDB" id="A0A8X6IAD3"/>
<gene>
    <name evidence="1" type="ORF">NPIL_647081</name>
</gene>
<proteinExistence type="predicted"/>
<keyword evidence="2" id="KW-1185">Reference proteome</keyword>
<protein>
    <submittedName>
        <fullName evidence="1">Uncharacterized protein</fullName>
    </submittedName>
</protein>